<dbReference type="Gene3D" id="3.40.50.620">
    <property type="entry name" value="HUPs"/>
    <property type="match status" value="1"/>
</dbReference>
<dbReference type="AlphaFoldDB" id="A0A517Z905"/>
<dbReference type="GO" id="GO:0000309">
    <property type="term" value="F:nicotinamide-nucleotide adenylyltransferase activity"/>
    <property type="evidence" value="ECO:0007669"/>
    <property type="project" value="TreeGrafter"/>
</dbReference>
<reference evidence="1 2" key="1">
    <citation type="submission" date="2019-02" db="EMBL/GenBank/DDBJ databases">
        <title>Deep-cultivation of Planctomycetes and their phenomic and genomic characterization uncovers novel biology.</title>
        <authorList>
            <person name="Wiegand S."/>
            <person name="Jogler M."/>
            <person name="Boedeker C."/>
            <person name="Pinto D."/>
            <person name="Vollmers J."/>
            <person name="Rivas-Marin E."/>
            <person name="Kohn T."/>
            <person name="Peeters S.H."/>
            <person name="Heuer A."/>
            <person name="Rast P."/>
            <person name="Oberbeckmann S."/>
            <person name="Bunk B."/>
            <person name="Jeske O."/>
            <person name="Meyerdierks A."/>
            <person name="Storesund J.E."/>
            <person name="Kallscheuer N."/>
            <person name="Luecker S."/>
            <person name="Lage O.M."/>
            <person name="Pohl T."/>
            <person name="Merkel B.J."/>
            <person name="Hornburger P."/>
            <person name="Mueller R.-W."/>
            <person name="Bruemmer F."/>
            <person name="Labrenz M."/>
            <person name="Spormann A.M."/>
            <person name="Op den Camp H."/>
            <person name="Overmann J."/>
            <person name="Amann R."/>
            <person name="Jetten M.S.M."/>
            <person name="Mascher T."/>
            <person name="Medema M.H."/>
            <person name="Devos D.P."/>
            <person name="Kaster A.-K."/>
            <person name="Ovreas L."/>
            <person name="Rohde M."/>
            <person name="Galperin M.Y."/>
            <person name="Jogler C."/>
        </authorList>
    </citation>
    <scope>NUCLEOTIDE SEQUENCE [LARGE SCALE GENOMIC DNA]</scope>
    <source>
        <strain evidence="1 2">Mal4</strain>
    </source>
</reference>
<dbReference type="OrthoDB" id="156876at2"/>
<name>A0A517Z905_9PLAN</name>
<organism evidence="1 2">
    <name type="scientific">Maioricimonas rarisocia</name>
    <dbReference type="NCBI Taxonomy" id="2528026"/>
    <lineage>
        <taxon>Bacteria</taxon>
        <taxon>Pseudomonadati</taxon>
        <taxon>Planctomycetota</taxon>
        <taxon>Planctomycetia</taxon>
        <taxon>Planctomycetales</taxon>
        <taxon>Planctomycetaceae</taxon>
        <taxon>Maioricimonas</taxon>
    </lineage>
</organism>
<evidence type="ECO:0008006" key="3">
    <source>
        <dbReference type="Google" id="ProtNLM"/>
    </source>
</evidence>
<dbReference type="RefSeq" id="WP_145370188.1">
    <property type="nucleotide sequence ID" value="NZ_CP036275.1"/>
</dbReference>
<dbReference type="GO" id="GO:0005737">
    <property type="term" value="C:cytoplasm"/>
    <property type="evidence" value="ECO:0007669"/>
    <property type="project" value="TreeGrafter"/>
</dbReference>
<gene>
    <name evidence="1" type="ORF">Mal4_32870</name>
</gene>
<sequence>MSHSYRSFVVVAQDTEGTPVRPDSQRPDQLIELKTSADLTDWIGSDVTSLTAAETAAHLSTRAWQRSPANSSTTDRNWAGVGCRVVEITAARLGAVVVHTHERTDLLQWSLPLDEASRFHAATSQLLDSVLERLARGQHPDSAVLREVIPGLSHRWAGASAEIRELLAGNIGVVWRQPRGELTLTRPADVGAVLSGAFNPLHEGHAALRHAAADYLGVETAYELPIVNADKPPIDFLSLEQRTAQFTDAPLALSRAATFAEKASFLPGMTFVVGFDTAIRILEPRYYGGPDAMLHVLRQFGDAGGSFLVAGRLCGGEFQTCSDLPRPAPVRDLFEELPASRFRMDVSSTEVRRQR</sequence>
<protein>
    <recommendedName>
        <fullName evidence="3">Cytidyltransferase-like domain-containing protein</fullName>
    </recommendedName>
</protein>
<dbReference type="SUPFAM" id="SSF52374">
    <property type="entry name" value="Nucleotidylyl transferase"/>
    <property type="match status" value="1"/>
</dbReference>
<proteinExistence type="predicted"/>
<accession>A0A517Z905</accession>
<dbReference type="Proteomes" id="UP000320496">
    <property type="component" value="Chromosome"/>
</dbReference>
<dbReference type="EMBL" id="CP036275">
    <property type="protein sequence ID" value="QDU38955.1"/>
    <property type="molecule type" value="Genomic_DNA"/>
</dbReference>
<evidence type="ECO:0000313" key="1">
    <source>
        <dbReference type="EMBL" id="QDU38955.1"/>
    </source>
</evidence>
<keyword evidence="2" id="KW-1185">Reference proteome</keyword>
<dbReference type="PANTHER" id="PTHR31285:SF0">
    <property type="entry name" value="NICOTINAMIDE MONONUCLEOTIDE ADENYLYLTRANSFERASE"/>
    <property type="match status" value="1"/>
</dbReference>
<evidence type="ECO:0000313" key="2">
    <source>
        <dbReference type="Proteomes" id="UP000320496"/>
    </source>
</evidence>
<dbReference type="KEGG" id="mri:Mal4_32870"/>
<dbReference type="PANTHER" id="PTHR31285">
    <property type="entry name" value="NICOTINAMIDE MONONUCLEOTIDE ADENYLYLTRANSFERASE"/>
    <property type="match status" value="1"/>
</dbReference>
<dbReference type="InterPro" id="IPR014729">
    <property type="entry name" value="Rossmann-like_a/b/a_fold"/>
</dbReference>
<dbReference type="GO" id="GO:0016887">
    <property type="term" value="F:ATP hydrolysis activity"/>
    <property type="evidence" value="ECO:0007669"/>
    <property type="project" value="TreeGrafter"/>
</dbReference>